<name>A0A0K3CAH9_RHOTO</name>
<dbReference type="PANTHER" id="PTHR47942:SF63">
    <property type="entry name" value="PENTATRICOPEPTIDE REPEAT-CONTAINING PROTEIN"/>
    <property type="match status" value="1"/>
</dbReference>
<sequence length="1171" mass="128127">MVHLPLFAACIAAVFYQATTCAALPLAIRPSASAIVPVTYAFNPQRPFARPAPSPRLHIVDDSSDSQDVTLAPSWIAPEPFAAQASLSAIAAAVNDDSLFSDALFPYNAGAAPTGIEASIAAVLASRQLGVEKWQPDAGAPKKQLHRRSGVVQAPVKSARTTMKDRKAQKAGAQNSDNRVSTTTYSRKAPRTDIHAYLNTPACNTPELHERHIRIPAMPSPRLVSSSRALLSTAAAQQGLLDVFAPAAFASLSLHPRAYSQASSRPPPRSSAPPSNHPSRSQDHPPQRRDSSPSRRNGPRPPQSRSRQPAPKKEQSLTERLRMARQDSSTTPSPSTSNAPNPADLLSEIRAAAPSGPAASASPNDDLSTLSPVQVQNQAVLNLVNAVSTRLRNYDVMFVKGWKPLREAGQIGRMKESDVAEILWAALAKIRETGPAGEGTHWHWKEVRELALWVAGGSERTLVTDWAWQNIYLGYEGCERVIDLWEAICRGEAAALRRAPNGPNHAFKPAMQALREDGAPEQIRLPAGLFNVSCVAHALLRARLDPSERPSFASMIPKFVSPHLRGMKALTPEFGMDHRLRILRTCAVYKADRSNAVVPSGIVTPSVVDTAIIPFLRQVGLARDWYAKNDPPGARVVKEIQALLRAGSQKQAWKLWNLVQEALASPDLAWLGTDEWLDSSRSKIFVTDEDGNLINAAQPDQGNLPPDEMDTKETSAEAESEEDVLDEDAALAGETVSLAAPVEPAQLHQRHIGGILVGFVKAKLMDHANTIWGWLAERGLSPGVACWTGLLNGYVAGGALASVEAVFRDMQRTPGLEPDYYSWMARSKAHFAAKDPEAAMRCAREMMRDKHVLDDLQRSGLKTFPVVTWDSLIDGLLSCGRRLEADALFDEMQKSGLEPSMRTFNTFLAYSTRGKRPDLATMIRLLQQIAERGLEPDVYTFTMVLHALLAVGQKDATTRTIEMMQAAGIKPTRATYGAVIHNLSSSGEPEKLSAALQLLDEMESKKMDTNEIIYTSLIQNFLRAIGTSGSGHTTSEGRHPYADAAMMLKKRMEARGKHLNRIGYNALIAAGFSLQSEWGTNLAMRMFAELKRRPNTLHSSLTASQRKESGNTDRMLVNGTYYVMLDGLVRNGDYSTARNILHEMERSGFEVRSKPLQRLVRQVQSGFLMND</sequence>
<feature type="repeat" description="PPR" evidence="2">
    <location>
        <begin position="1117"/>
        <end position="1151"/>
    </location>
</feature>
<feature type="repeat" description="PPR" evidence="2">
    <location>
        <begin position="937"/>
        <end position="971"/>
    </location>
</feature>
<evidence type="ECO:0000313" key="5">
    <source>
        <dbReference type="EMBL" id="CTR05868.1"/>
    </source>
</evidence>
<dbReference type="EMBL" id="CWKI01000003">
    <property type="protein sequence ID" value="CTR05868.1"/>
    <property type="molecule type" value="Genomic_DNA"/>
</dbReference>
<evidence type="ECO:0000313" key="6">
    <source>
        <dbReference type="Proteomes" id="UP000199069"/>
    </source>
</evidence>
<feature type="repeat" description="PPR" evidence="2">
    <location>
        <begin position="865"/>
        <end position="899"/>
    </location>
</feature>
<feature type="signal peptide" evidence="4">
    <location>
        <begin position="1"/>
        <end position="23"/>
    </location>
</feature>
<dbReference type="PROSITE" id="PS51375">
    <property type="entry name" value="PPR"/>
    <property type="match status" value="3"/>
</dbReference>
<evidence type="ECO:0000256" key="1">
    <source>
        <dbReference type="ARBA" id="ARBA00022737"/>
    </source>
</evidence>
<dbReference type="Gene3D" id="1.25.40.10">
    <property type="entry name" value="Tetratricopeptide repeat domain"/>
    <property type="match status" value="4"/>
</dbReference>
<accession>A0A0K3CAH9</accession>
<feature type="region of interest" description="Disordered" evidence="3">
    <location>
        <begin position="695"/>
        <end position="722"/>
    </location>
</feature>
<keyword evidence="4" id="KW-0732">Signal</keyword>
<dbReference type="InterPro" id="IPR011990">
    <property type="entry name" value="TPR-like_helical_dom_sf"/>
</dbReference>
<feature type="compositionally biased region" description="Low complexity" evidence="3">
    <location>
        <begin position="328"/>
        <end position="343"/>
    </location>
</feature>
<dbReference type="NCBIfam" id="TIGR00756">
    <property type="entry name" value="PPR"/>
    <property type="match status" value="2"/>
</dbReference>
<dbReference type="Pfam" id="PF13041">
    <property type="entry name" value="PPR_2"/>
    <property type="match status" value="1"/>
</dbReference>
<keyword evidence="6" id="KW-1185">Reference proteome</keyword>
<feature type="compositionally biased region" description="Polar residues" evidence="3">
    <location>
        <begin position="172"/>
        <end position="186"/>
    </location>
</feature>
<dbReference type="OMA" id="HERHIRI"/>
<evidence type="ECO:0000256" key="3">
    <source>
        <dbReference type="SAM" id="MobiDB-lite"/>
    </source>
</evidence>
<keyword evidence="1" id="KW-0677">Repeat</keyword>
<dbReference type="STRING" id="5286.A0A0K3CAH9"/>
<gene>
    <name evidence="5" type="primary">FGENESH: predicted gene_3.180</name>
    <name evidence="5" type="ORF">BN2166_0017290</name>
</gene>
<feature type="region of interest" description="Disordered" evidence="3">
    <location>
        <begin position="259"/>
        <end position="343"/>
    </location>
</feature>
<protein>
    <submittedName>
        <fullName evidence="5">BY PROTMAP: gi|342319080|gb|EGU11031.1| putative Microtubule-associated protein [Rhodotorula glutinis ATCC 204091]</fullName>
    </submittedName>
</protein>
<feature type="region of interest" description="Disordered" evidence="3">
    <location>
        <begin position="138"/>
        <end position="188"/>
    </location>
</feature>
<feature type="compositionally biased region" description="Basic and acidic residues" evidence="3">
    <location>
        <begin position="280"/>
        <end position="293"/>
    </location>
</feature>
<organism evidence="5 6">
    <name type="scientific">Rhodotorula toruloides</name>
    <name type="common">Yeast</name>
    <name type="synonym">Rhodosporidium toruloides</name>
    <dbReference type="NCBI Taxonomy" id="5286"/>
    <lineage>
        <taxon>Eukaryota</taxon>
        <taxon>Fungi</taxon>
        <taxon>Dikarya</taxon>
        <taxon>Basidiomycota</taxon>
        <taxon>Pucciniomycotina</taxon>
        <taxon>Microbotryomycetes</taxon>
        <taxon>Sporidiobolales</taxon>
        <taxon>Sporidiobolaceae</taxon>
        <taxon>Rhodotorula</taxon>
    </lineage>
</organism>
<proteinExistence type="predicted"/>
<feature type="compositionally biased region" description="Basic and acidic residues" evidence="3">
    <location>
        <begin position="311"/>
        <end position="325"/>
    </location>
</feature>
<dbReference type="PANTHER" id="PTHR47942">
    <property type="entry name" value="TETRATRICOPEPTIDE REPEAT (TPR)-LIKE SUPERFAMILY PROTEIN-RELATED"/>
    <property type="match status" value="1"/>
</dbReference>
<dbReference type="Proteomes" id="UP000199069">
    <property type="component" value="Unassembled WGS sequence"/>
</dbReference>
<feature type="chain" id="PRO_5005494986" evidence="4">
    <location>
        <begin position="24"/>
        <end position="1171"/>
    </location>
</feature>
<reference evidence="5 6" key="1">
    <citation type="submission" date="2015-07" db="EMBL/GenBank/DDBJ databases">
        <authorList>
            <person name="Cajimat M.N.B."/>
            <person name="Milazzo M.L."/>
            <person name="Fulhorst C.F."/>
        </authorList>
    </citation>
    <scope>NUCLEOTIDE SEQUENCE [LARGE SCALE GENOMIC DNA]</scope>
    <source>
        <strain evidence="5">Single colony</strain>
    </source>
</reference>
<dbReference type="InterPro" id="IPR051222">
    <property type="entry name" value="PPR/CCM1_RNA-binding"/>
</dbReference>
<dbReference type="InterPro" id="IPR002885">
    <property type="entry name" value="PPR_rpt"/>
</dbReference>
<dbReference type="AlphaFoldDB" id="A0A0K3CAH9"/>
<evidence type="ECO:0000256" key="4">
    <source>
        <dbReference type="SAM" id="SignalP"/>
    </source>
</evidence>
<evidence type="ECO:0000256" key="2">
    <source>
        <dbReference type="PROSITE-ProRule" id="PRU00708"/>
    </source>
</evidence>
<dbReference type="Pfam" id="PF01535">
    <property type="entry name" value="PPR"/>
    <property type="match status" value="1"/>
</dbReference>
<dbReference type="Pfam" id="PF13812">
    <property type="entry name" value="PPR_3"/>
    <property type="match status" value="1"/>
</dbReference>